<name>A0A814EDQ8_9BILA</name>
<sequence>MLKLFFIFKLFYLISCSSDIILEPIKSGAIPVSFIFLPGAELPPERYVPLLKKVQLVSSYSLWIAIPSFPDNFPIVQLRPKVIDEILEKLYKSGMSMNATIFLGGHSLGGIASQALAIKYKNKIFGQILTGAFLERKYELANTIYPVSTLILSGELDSLARVTRIIESFHFYSTYPHFTLIIPGMNHMNTASGNPSSHIIKNDIKSEINETIAHQQLSIRISDYINMRLNNQTMTPMLEDNLKQTRLFSQPYFDALNLEGFYHFIPPCYNQTNDNCQIGSKWSAYGQKIMSGLNDSIHLNISDKFHIVYKLPEQFPHLDNNCSSIENSSNCTLNIHTVTQNVYDLTDEFDTGETHTSAAEMRVKMISRQVLLKAVDGKEHDFNQTDNQSLCGLINQHALDWALEHAGNKTKERYEKIGKKMIIGDDIGPLNAGPLWIWTPLRYDLGKDSQGKSFVTVRSPTLRFPSNYSISAVAGFHYCKLLSPGRALEWISIDSLKP</sequence>
<dbReference type="EMBL" id="CAJNOM010000066">
    <property type="protein sequence ID" value="CAF0965012.1"/>
    <property type="molecule type" value="Genomic_DNA"/>
</dbReference>
<protein>
    <recommendedName>
        <fullName evidence="2">Alpha/beta hydrolase fold-5 domain-containing protein</fullName>
    </recommendedName>
</protein>
<reference evidence="3" key="1">
    <citation type="submission" date="2021-02" db="EMBL/GenBank/DDBJ databases">
        <authorList>
            <person name="Nowell W R."/>
        </authorList>
    </citation>
    <scope>NUCLEOTIDE SEQUENCE</scope>
</reference>
<accession>A0A814EDQ8</accession>
<evidence type="ECO:0000313" key="3">
    <source>
        <dbReference type="EMBL" id="CAF0965012.1"/>
    </source>
</evidence>
<keyword evidence="1" id="KW-0732">Signal</keyword>
<organism evidence="3 4">
    <name type="scientific">Adineta steineri</name>
    <dbReference type="NCBI Taxonomy" id="433720"/>
    <lineage>
        <taxon>Eukaryota</taxon>
        <taxon>Metazoa</taxon>
        <taxon>Spiralia</taxon>
        <taxon>Gnathifera</taxon>
        <taxon>Rotifera</taxon>
        <taxon>Eurotatoria</taxon>
        <taxon>Bdelloidea</taxon>
        <taxon>Adinetida</taxon>
        <taxon>Adinetidae</taxon>
        <taxon>Adineta</taxon>
    </lineage>
</organism>
<gene>
    <name evidence="3" type="ORF">QVE165_LOCUS13025</name>
</gene>
<comment type="caution">
    <text evidence="3">The sequence shown here is derived from an EMBL/GenBank/DDBJ whole genome shotgun (WGS) entry which is preliminary data.</text>
</comment>
<feature type="domain" description="Alpha/beta hydrolase fold-5" evidence="2">
    <location>
        <begin position="34"/>
        <end position="188"/>
    </location>
</feature>
<dbReference type="InterPro" id="IPR029059">
    <property type="entry name" value="AB_hydrolase_5"/>
</dbReference>
<dbReference type="SUPFAM" id="SSF53474">
    <property type="entry name" value="alpha/beta-Hydrolases"/>
    <property type="match status" value="1"/>
</dbReference>
<dbReference type="GO" id="GO:0016787">
    <property type="term" value="F:hydrolase activity"/>
    <property type="evidence" value="ECO:0007669"/>
    <property type="project" value="InterPro"/>
</dbReference>
<dbReference type="OrthoDB" id="188124at2759"/>
<dbReference type="Proteomes" id="UP000663832">
    <property type="component" value="Unassembled WGS sequence"/>
</dbReference>
<evidence type="ECO:0000313" key="4">
    <source>
        <dbReference type="Proteomes" id="UP000663832"/>
    </source>
</evidence>
<dbReference type="Pfam" id="PF12695">
    <property type="entry name" value="Abhydrolase_5"/>
    <property type="match status" value="1"/>
</dbReference>
<keyword evidence="4" id="KW-1185">Reference proteome</keyword>
<dbReference type="Gene3D" id="3.40.50.1820">
    <property type="entry name" value="alpha/beta hydrolase"/>
    <property type="match status" value="1"/>
</dbReference>
<proteinExistence type="predicted"/>
<evidence type="ECO:0000259" key="2">
    <source>
        <dbReference type="Pfam" id="PF12695"/>
    </source>
</evidence>
<evidence type="ECO:0000256" key="1">
    <source>
        <dbReference type="SAM" id="SignalP"/>
    </source>
</evidence>
<feature type="chain" id="PRO_5032469918" description="Alpha/beta hydrolase fold-5 domain-containing protein" evidence="1">
    <location>
        <begin position="19"/>
        <end position="498"/>
    </location>
</feature>
<feature type="signal peptide" evidence="1">
    <location>
        <begin position="1"/>
        <end position="18"/>
    </location>
</feature>
<dbReference type="InterPro" id="IPR029058">
    <property type="entry name" value="AB_hydrolase_fold"/>
</dbReference>
<dbReference type="AlphaFoldDB" id="A0A814EDQ8"/>